<accession>A0A165YVF3</accession>
<protein>
    <submittedName>
        <fullName evidence="1">Uncharacterized protein</fullName>
    </submittedName>
</protein>
<name>A0A165YVF3_9AGAM</name>
<dbReference type="AlphaFoldDB" id="A0A165YVF3"/>
<evidence type="ECO:0000313" key="1">
    <source>
        <dbReference type="EMBL" id="KZP09956.1"/>
    </source>
</evidence>
<reference evidence="1 2" key="1">
    <citation type="journal article" date="2016" name="Mol. Biol. Evol.">
        <title>Comparative Genomics of Early-Diverging Mushroom-Forming Fungi Provides Insights into the Origins of Lignocellulose Decay Capabilities.</title>
        <authorList>
            <person name="Nagy L.G."/>
            <person name="Riley R."/>
            <person name="Tritt A."/>
            <person name="Adam C."/>
            <person name="Daum C."/>
            <person name="Floudas D."/>
            <person name="Sun H."/>
            <person name="Yadav J.S."/>
            <person name="Pangilinan J."/>
            <person name="Larsson K.H."/>
            <person name="Matsuura K."/>
            <person name="Barry K."/>
            <person name="Labutti K."/>
            <person name="Kuo R."/>
            <person name="Ohm R.A."/>
            <person name="Bhattacharya S.S."/>
            <person name="Shirouzu T."/>
            <person name="Yoshinaga Y."/>
            <person name="Martin F.M."/>
            <person name="Grigoriev I.V."/>
            <person name="Hibbett D.S."/>
        </authorList>
    </citation>
    <scope>NUCLEOTIDE SEQUENCE [LARGE SCALE GENOMIC DNA]</scope>
    <source>
        <strain evidence="1 2">CBS 109695</strain>
    </source>
</reference>
<dbReference type="Proteomes" id="UP000076532">
    <property type="component" value="Unassembled WGS sequence"/>
</dbReference>
<proteinExistence type="predicted"/>
<evidence type="ECO:0000313" key="2">
    <source>
        <dbReference type="Proteomes" id="UP000076532"/>
    </source>
</evidence>
<gene>
    <name evidence="1" type="ORF">FIBSPDRAFT_873089</name>
</gene>
<keyword evidence="2" id="KW-1185">Reference proteome</keyword>
<sequence length="148" mass="17168">MAINNPLQYVLRKRTQPKAPHKPSTEQEKEEYAELLRELPQLYTSATQTRDWVFELYGMIANQKEARRNTPSQAIKDHLTLDIIQLKKHRDLGEKKLGKTLKAMDRAAEGLELYMHDYSSINSAPRPEYARSIRGSLHQVCTTRRSSM</sequence>
<dbReference type="EMBL" id="KV417689">
    <property type="protein sequence ID" value="KZP09956.1"/>
    <property type="molecule type" value="Genomic_DNA"/>
</dbReference>
<feature type="non-terminal residue" evidence="1">
    <location>
        <position position="148"/>
    </location>
</feature>
<organism evidence="1 2">
    <name type="scientific">Athelia psychrophila</name>
    <dbReference type="NCBI Taxonomy" id="1759441"/>
    <lineage>
        <taxon>Eukaryota</taxon>
        <taxon>Fungi</taxon>
        <taxon>Dikarya</taxon>
        <taxon>Basidiomycota</taxon>
        <taxon>Agaricomycotina</taxon>
        <taxon>Agaricomycetes</taxon>
        <taxon>Agaricomycetidae</taxon>
        <taxon>Atheliales</taxon>
        <taxon>Atheliaceae</taxon>
        <taxon>Athelia</taxon>
    </lineage>
</organism>